<reference evidence="5" key="1">
    <citation type="journal article" date="2005" name="Science">
        <title>Comparative genomics of trypanosomatid parasitic protozoa.</title>
        <authorList>
            <person name="El-Sayed N.M."/>
            <person name="Myler P.J."/>
            <person name="Blandin G."/>
            <person name="Berriman M."/>
            <person name="Crabtree J."/>
            <person name="Aggarwal G."/>
            <person name="Caler E."/>
            <person name="Renauld H."/>
            <person name="Worthey E.A."/>
            <person name="Hertz-Fowler C."/>
            <person name="Ghedin E."/>
            <person name="Peacock C."/>
            <person name="Bartholomeu D.C."/>
            <person name="Haas B.J."/>
            <person name="Tran A.N."/>
            <person name="Wortman J.R."/>
            <person name="Alsmark U.C."/>
            <person name="Angiuoli S."/>
            <person name="Anupama A."/>
            <person name="Badger J."/>
            <person name="Bringaud F."/>
            <person name="Cadag E."/>
            <person name="Carlton J.M."/>
            <person name="Cerqueira G.C."/>
            <person name="Creasy T."/>
            <person name="Delcher A.L."/>
            <person name="Djikeng A."/>
            <person name="Embley T.M."/>
            <person name="Hauser C."/>
            <person name="Ivens A.C."/>
            <person name="Kummerfeld S.K."/>
            <person name="Pereira-Leal J.B."/>
            <person name="Nilsson D."/>
            <person name="Peterson J."/>
            <person name="Salzberg S.L."/>
            <person name="Shallom J."/>
            <person name="Silva J.C."/>
            <person name="Sundaram J."/>
            <person name="Westenberger S."/>
            <person name="White O."/>
            <person name="Melville S.E."/>
            <person name="Donelson J.E."/>
            <person name="Andersson B."/>
            <person name="Stuart K.D."/>
            <person name="Hall N."/>
        </authorList>
    </citation>
    <scope>NUCLEOTIDE SEQUENCE</scope>
    <source>
        <strain evidence="5">927/4 GUTat10.1</strain>
    </source>
</reference>
<dbReference type="RefSeq" id="XP_847503.1">
    <property type="nucleotide sequence ID" value="XM_842410.1"/>
</dbReference>
<dbReference type="PANTHER" id="PTHR39669:SF2">
    <property type="entry name" value="MEMBRANE-ASSOCIATED PROTEIN"/>
    <property type="match status" value="1"/>
</dbReference>
<gene>
    <name evidence="5" type="primary">Tb08.30K1.640</name>
    <name evidence="4" type="ORF">Tb927.8.6730</name>
</gene>
<evidence type="ECO:0000313" key="4">
    <source>
        <dbReference type="EMBL" id="AAX80034.1"/>
    </source>
</evidence>
<dbReference type="OMA" id="ENDIIAC"/>
<organism evidence="4 6">
    <name type="scientific">Trypanosoma brucei brucei (strain 927/4 GUTat10.1)</name>
    <dbReference type="NCBI Taxonomy" id="185431"/>
    <lineage>
        <taxon>Eukaryota</taxon>
        <taxon>Discoba</taxon>
        <taxon>Euglenozoa</taxon>
        <taxon>Kinetoplastea</taxon>
        <taxon>Metakinetoplastina</taxon>
        <taxon>Trypanosomatida</taxon>
        <taxon>Trypanosomatidae</taxon>
        <taxon>Trypanosoma</taxon>
    </lineage>
</organism>
<dbReference type="EMBL" id="AC159703">
    <property type="protein sequence ID" value="AAX80034.1"/>
    <property type="molecule type" value="Genomic_DNA"/>
</dbReference>
<dbReference type="AlphaFoldDB" id="Q57TU0"/>
<accession>Q57TU0</accession>
<feature type="transmembrane region" description="Helical" evidence="2">
    <location>
        <begin position="247"/>
        <end position="269"/>
    </location>
</feature>
<dbReference type="OrthoDB" id="251390at2759"/>
<dbReference type="EMBL" id="CP000071">
    <property type="protein sequence ID" value="AAZ13437.1"/>
    <property type="molecule type" value="Genomic_DNA"/>
</dbReference>
<dbReference type="GO" id="GO:0060170">
    <property type="term" value="C:ciliary membrane"/>
    <property type="evidence" value="ECO:0000314"/>
    <property type="project" value="GeneDB"/>
</dbReference>
<accession>D6XM57</accession>
<dbReference type="GO" id="GO:0020016">
    <property type="term" value="C:ciliary pocket"/>
    <property type="evidence" value="ECO:0000314"/>
    <property type="project" value="GeneDB"/>
</dbReference>
<keyword evidence="2" id="KW-0812">Transmembrane</keyword>
<reference evidence="4" key="3">
    <citation type="submission" date="2005-04" db="EMBL/GenBank/DDBJ databases">
        <title>.</title>
        <authorList>
            <person name="Ghedin E."/>
            <person name="Blandin G."/>
            <person name="Bartholomeu D."/>
            <person name="Caler E."/>
            <person name="Haas B."/>
            <person name="Hannick L."/>
            <person name="Shallom J."/>
            <person name="Hou L."/>
            <person name="Djikeng A."/>
            <person name="Feldblyum T."/>
            <person name="Hostetler J."/>
            <person name="Johnson J."/>
            <person name="Jones K."/>
            <person name="Koo H.L."/>
            <person name="Larkin C."/>
            <person name="Pai G."/>
            <person name="Peterson J."/>
            <person name="Khalak H.G."/>
            <person name="Salzberg S."/>
            <person name="Simpson A.J."/>
            <person name="Tallon L."/>
            <person name="Van Aken S."/>
            <person name="Wanless D."/>
            <person name="White O."/>
            <person name="Wortman J."/>
            <person name="Fraser C.M."/>
            <person name="El-Sayed N.M.A."/>
        </authorList>
    </citation>
    <scope>NUCLEOTIDE SEQUENCE</scope>
    <source>
        <strain evidence="4">GUTat10.1</strain>
    </source>
</reference>
<dbReference type="Proteomes" id="UP000008524">
    <property type="component" value="Chromosome 8"/>
</dbReference>
<keyword evidence="6" id="KW-1185">Reference proteome</keyword>
<feature type="compositionally biased region" description="Basic and acidic residues" evidence="1">
    <location>
        <begin position="581"/>
        <end position="594"/>
    </location>
</feature>
<keyword evidence="3" id="KW-0732">Signal</keyword>
<dbReference type="InParanoid" id="Q57TU0"/>
<feature type="transmembrane region" description="Helical" evidence="2">
    <location>
        <begin position="535"/>
        <end position="561"/>
    </location>
</feature>
<dbReference type="VEuPathDB" id="TriTrypDB:Tb927.8.6730"/>
<dbReference type="eggNOG" id="ENOG502RXD6">
    <property type="taxonomic scope" value="Eukaryota"/>
</dbReference>
<reference evidence="5 6" key="2">
    <citation type="journal article" date="2005" name="Science">
        <title>The genome of the African trypanosome Trypanosoma brucei.</title>
        <authorList>
            <person name="Berriman M."/>
            <person name="Ghedin E."/>
            <person name="Hertz-Fowler C."/>
            <person name="Blandin G."/>
            <person name="Renauld H."/>
            <person name="Bartholomeu D.C."/>
            <person name="Lennard N.J."/>
            <person name="Caler E."/>
            <person name="Hamlin N.E."/>
            <person name="Haas B."/>
            <person name="Bohme U."/>
            <person name="Hannick L."/>
            <person name="Aslett M.A."/>
            <person name="Shallom J."/>
            <person name="Marcello L."/>
            <person name="Hou L."/>
            <person name="Wickstead B."/>
            <person name="Alsmark U.C."/>
            <person name="Arrowsmith C."/>
            <person name="Atkin R.J."/>
            <person name="Barron A.J."/>
            <person name="Bringaud F."/>
            <person name="Brooks K."/>
            <person name="Carrington M."/>
            <person name="Cherevach I."/>
            <person name="Chillingworth T.J."/>
            <person name="Churcher C."/>
            <person name="Clark L.N."/>
            <person name="Corton C.H."/>
            <person name="Cronin A."/>
            <person name="Davies R.M."/>
            <person name="Doggett J."/>
            <person name="Djikeng A."/>
            <person name="Feldblyum T."/>
            <person name="Field M.C."/>
            <person name="Fraser A."/>
            <person name="Goodhead I."/>
            <person name="Hance Z."/>
            <person name="Harper D."/>
            <person name="Harris B.R."/>
            <person name="Hauser H."/>
            <person name="Hostetler J."/>
            <person name="Ivens A."/>
            <person name="Jagels K."/>
            <person name="Johnson D."/>
            <person name="Johnson J."/>
            <person name="Jones K."/>
            <person name="Kerhornou A.X."/>
            <person name="Koo H."/>
            <person name="Larke N."/>
            <person name="Landfear S."/>
            <person name="Larkin C."/>
            <person name="Leech V."/>
            <person name="Line A."/>
            <person name="Lord A."/>
            <person name="Macleod A."/>
            <person name="Mooney P.J."/>
            <person name="Moule S."/>
            <person name="Martin D.M."/>
            <person name="Morgan G.W."/>
            <person name="Mungall K."/>
            <person name="Norbertczak H."/>
            <person name="Ormond D."/>
            <person name="Pai G."/>
            <person name="Peacock C.S."/>
            <person name="Peterson J."/>
            <person name="Quail M.A."/>
            <person name="Rabbinowitsch E."/>
            <person name="Rajandream M.A."/>
            <person name="Reitter C."/>
            <person name="Salzberg S.L."/>
            <person name="Sanders M."/>
            <person name="Schobel S."/>
            <person name="Sharp S."/>
            <person name="Simmonds M."/>
            <person name="Simpson A.J."/>
            <person name="Tallon L."/>
            <person name="Turner C.M."/>
            <person name="Tait A."/>
            <person name="Tivey A.R."/>
            <person name="Van Aken S."/>
            <person name="Walker D."/>
            <person name="Wanless D."/>
            <person name="Wang S."/>
            <person name="White B."/>
            <person name="White O."/>
            <person name="Whitehead S."/>
            <person name="Woodward J."/>
            <person name="Wortman J."/>
            <person name="Adams M.D."/>
            <person name="Embley T.M."/>
            <person name="Gull K."/>
            <person name="Ullu E."/>
            <person name="Barry J.D."/>
            <person name="Fairlamb A.H."/>
            <person name="Opperdoes F."/>
            <person name="Barrell B.G."/>
            <person name="Donelson J.E."/>
            <person name="Hall N."/>
            <person name="Fraser C.M."/>
            <person name="Melville S.E."/>
            <person name="El-Sayed N.M."/>
        </authorList>
    </citation>
    <scope>NUCLEOTIDE SEQUENCE [LARGE SCALE GENOMIC DNA]</scope>
    <source>
        <strain evidence="5 6">927/4 GUTat10.1</strain>
    </source>
</reference>
<keyword evidence="2" id="KW-1133">Transmembrane helix</keyword>
<dbReference type="GeneID" id="3659686"/>
<evidence type="ECO:0000313" key="5">
    <source>
        <dbReference type="EMBL" id="AAZ13437.1"/>
    </source>
</evidence>
<sequence>MSSVTTGSSSYAAVLLVLLLTVTQCGNSKFPNLGCQKLWTTRSAQNDPLTCIKDKTRILSHWEDILLPVLAGLLLALIVVIFPLTFFSTCLCSSCCKPSSKDRGRKQRCCLWMWIAFAFIWAFGVAVFVLFGAQQLKITLDDLLSHRVNRPLNSLRCTADKILGLAYDWRTGEPLREGIGRETIDSTVDMARSYITMAKGYYDQYVHWVPTVSFCIGAFAVLVMVPMFMFAYFRCCSKWLPRLLSCVYWLFAILFTALGLVILLLAYAFGLVCGEITLHYDRSPGLIQWYALPMCEEKFNFANLNKMILDAQKDVSQKACEEILKYCDNDTSQLGDQTGTGGLAALLGRNLPPGLDPKALPPGVKPEDFEDEKGLDSLLESHIPGVNDKEKIPRRYEGSVPPDGSLPGNMRDVIGAKATQFPQLPFGPSNKMLTCGQGVGSKEECSTFGFTAAVISGTKVKGGYMVCPDGGRPCSLQVCADKCKVPDAQNIAKTLVGAAQLAVNVSIGLSIGRPLLECNFIFDTVLTALPNCDGLYWGTMMLGLGFFLGGMMFALSIYILLRGSCVWSDLKRWDEDEEKDSENKRESDKSPARK</sequence>
<evidence type="ECO:0000256" key="2">
    <source>
        <dbReference type="SAM" id="Phobius"/>
    </source>
</evidence>
<reference evidence="5" key="4">
    <citation type="submission" date="2005-04" db="EMBL/GenBank/DDBJ databases">
        <title>Sequencing, closure, and annotation of Trypanosoma brucei chromosomes 2 through 8.</title>
        <authorList>
            <person name="Ghedin E."/>
            <person name="Blandin G."/>
            <person name="Bartholomeu D."/>
            <person name="Caler E."/>
            <person name="Haas B."/>
            <person name="Hannick L."/>
            <person name="Shallom J."/>
            <person name="Hou L."/>
            <person name="Djikeng A."/>
            <person name="Feldblyum T."/>
            <person name="Hostetler J."/>
            <person name="Johnson J."/>
            <person name="Jones K."/>
            <person name="Koo H.L."/>
            <person name="Larkin C."/>
            <person name="Pai G."/>
            <person name="Peterson J."/>
            <person name="Khalak H.G."/>
            <person name="Salzberg S."/>
            <person name="Simpson A.J."/>
            <person name="Tallon L."/>
            <person name="Van Aken S."/>
            <person name="Wanless D."/>
            <person name="White O."/>
            <person name="Wortman J."/>
            <person name="Fraser C.M."/>
            <person name="El-Sayed N.M.A."/>
        </authorList>
    </citation>
    <scope>NUCLEOTIDE SEQUENCE</scope>
    <source>
        <strain evidence="5">927/4 GUTat10.1</strain>
    </source>
</reference>
<proteinExistence type="predicted"/>
<protein>
    <submittedName>
        <fullName evidence="4">Uncharacterized protein</fullName>
    </submittedName>
</protein>
<evidence type="ECO:0000313" key="6">
    <source>
        <dbReference type="Proteomes" id="UP000008524"/>
    </source>
</evidence>
<name>Q57TU0_TRYB2</name>
<feature type="chain" id="PRO_5010844107" evidence="3">
    <location>
        <begin position="29"/>
        <end position="594"/>
    </location>
</feature>
<dbReference type="PaxDb" id="5691-AAZ13437"/>
<feature type="transmembrane region" description="Helical" evidence="2">
    <location>
        <begin position="111"/>
        <end position="133"/>
    </location>
</feature>
<dbReference type="PANTHER" id="PTHR39669">
    <property type="entry name" value="MEMBRANE-ASSOCIATED PROTEIN"/>
    <property type="match status" value="1"/>
</dbReference>
<feature type="region of interest" description="Disordered" evidence="1">
    <location>
        <begin position="573"/>
        <end position="594"/>
    </location>
</feature>
<dbReference type="GO" id="GO:0009986">
    <property type="term" value="C:cell surface"/>
    <property type="evidence" value="ECO:0000314"/>
    <property type="project" value="GeneDB"/>
</dbReference>
<dbReference type="KEGG" id="tbr:Tb927.8.6730"/>
<evidence type="ECO:0000256" key="3">
    <source>
        <dbReference type="SAM" id="SignalP"/>
    </source>
</evidence>
<keyword evidence="2" id="KW-0472">Membrane</keyword>
<feature type="transmembrane region" description="Helical" evidence="2">
    <location>
        <begin position="211"/>
        <end position="235"/>
    </location>
</feature>
<feature type="transmembrane region" description="Helical" evidence="2">
    <location>
        <begin position="65"/>
        <end position="91"/>
    </location>
</feature>
<evidence type="ECO:0000256" key="1">
    <source>
        <dbReference type="SAM" id="MobiDB-lite"/>
    </source>
</evidence>
<feature type="signal peptide" evidence="3">
    <location>
        <begin position="1"/>
        <end position="28"/>
    </location>
</feature>